<dbReference type="Proteomes" id="UP000186922">
    <property type="component" value="Unassembled WGS sequence"/>
</dbReference>
<keyword evidence="7" id="KW-1185">Reference proteome</keyword>
<dbReference type="EMBL" id="BDGG01000016">
    <property type="protein sequence ID" value="GAV08125.1"/>
    <property type="molecule type" value="Genomic_DNA"/>
</dbReference>
<dbReference type="GO" id="GO:0005739">
    <property type="term" value="C:mitochondrion"/>
    <property type="evidence" value="ECO:0007669"/>
    <property type="project" value="TreeGrafter"/>
</dbReference>
<sequence length="311" mass="33936">MSSHRVLHSLARLSGTYGCSEGFILRGATSGSRNLTTASKQATSPAEKIATEYQYENLLVEVKGAKRNVGFIQLHRPKKHNAISPALSKELRQALDIFEKDDAIGAIVYTGGERVFTVGADISVMEGFTFPGVFKTDFSLLWNKFHDCRKPIVAAVNGYCVGGGTETVMMCDIVYAGERAQFGQPEINIGTLPGAGGTQRLIRAIGKSKAMEMIFTGDRITARQAEGWGLISKVFPSDQVIPEAIKLAELIASRPRMAALMAKDAVKFAQEVPLRQGLRQEKYMSSAMAATNDFKEGTSAFLEKREPKFTD</sequence>
<gene>
    <name evidence="5" type="primary">RvY_17865</name>
    <name evidence="6" type="synonym">RvY_17865.1</name>
    <name evidence="5" type="synonym">RvY_17865.2</name>
    <name evidence="6" type="ORF">RvY_17865-1</name>
    <name evidence="5" type="ORF">RvY_17865-2</name>
</gene>
<dbReference type="Pfam" id="PF00378">
    <property type="entry name" value="ECH_1"/>
    <property type="match status" value="1"/>
</dbReference>
<evidence type="ECO:0000256" key="2">
    <source>
        <dbReference type="ARBA" id="ARBA00012076"/>
    </source>
</evidence>
<evidence type="ECO:0000256" key="1">
    <source>
        <dbReference type="ARBA" id="ARBA00005254"/>
    </source>
</evidence>
<accession>A0A1D1W3P3</accession>
<dbReference type="CDD" id="cd06558">
    <property type="entry name" value="crotonase-like"/>
    <property type="match status" value="1"/>
</dbReference>
<dbReference type="OrthoDB" id="2018133at2759"/>
<evidence type="ECO:0000313" key="6">
    <source>
        <dbReference type="EMBL" id="GAV08126.1"/>
    </source>
</evidence>
<dbReference type="InterPro" id="IPR018376">
    <property type="entry name" value="Enoyl-CoA_hyd/isom_CS"/>
</dbReference>
<dbReference type="SUPFAM" id="SSF52096">
    <property type="entry name" value="ClpP/crotonase"/>
    <property type="match status" value="1"/>
</dbReference>
<dbReference type="GO" id="GO:0004300">
    <property type="term" value="F:enoyl-CoA hydratase activity"/>
    <property type="evidence" value="ECO:0007669"/>
    <property type="project" value="UniProtKB-EC"/>
</dbReference>
<evidence type="ECO:0000256" key="3">
    <source>
        <dbReference type="ARBA" id="ARBA00023239"/>
    </source>
</evidence>
<dbReference type="PANTHER" id="PTHR11941:SF54">
    <property type="entry name" value="ENOYL-COA HYDRATASE, MITOCHONDRIAL"/>
    <property type="match status" value="1"/>
</dbReference>
<dbReference type="PANTHER" id="PTHR11941">
    <property type="entry name" value="ENOYL-COA HYDRATASE-RELATED"/>
    <property type="match status" value="1"/>
</dbReference>
<dbReference type="FunFam" id="3.90.226.10:FF:000009">
    <property type="entry name" value="Carnitinyl-CoA dehydratase"/>
    <property type="match status" value="1"/>
</dbReference>
<dbReference type="InterPro" id="IPR001753">
    <property type="entry name" value="Enoyl-CoA_hydra/iso"/>
</dbReference>
<evidence type="ECO:0000313" key="5">
    <source>
        <dbReference type="EMBL" id="GAV08125.1"/>
    </source>
</evidence>
<dbReference type="InterPro" id="IPR014748">
    <property type="entry name" value="Enoyl-CoA_hydra_C"/>
</dbReference>
<organism evidence="5 7">
    <name type="scientific">Ramazzottius varieornatus</name>
    <name type="common">Water bear</name>
    <name type="synonym">Tardigrade</name>
    <dbReference type="NCBI Taxonomy" id="947166"/>
    <lineage>
        <taxon>Eukaryota</taxon>
        <taxon>Metazoa</taxon>
        <taxon>Ecdysozoa</taxon>
        <taxon>Tardigrada</taxon>
        <taxon>Eutardigrada</taxon>
        <taxon>Parachela</taxon>
        <taxon>Hypsibioidea</taxon>
        <taxon>Ramazzottiidae</taxon>
        <taxon>Ramazzottius</taxon>
    </lineage>
</organism>
<dbReference type="GO" id="GO:0006635">
    <property type="term" value="P:fatty acid beta-oxidation"/>
    <property type="evidence" value="ECO:0007669"/>
    <property type="project" value="TreeGrafter"/>
</dbReference>
<keyword evidence="3" id="KW-0456">Lyase</keyword>
<protein>
    <recommendedName>
        <fullName evidence="2">enoyl-CoA hydratase</fullName>
        <ecNumber evidence="2">4.2.1.17</ecNumber>
    </recommendedName>
</protein>
<dbReference type="PROSITE" id="PS00166">
    <property type="entry name" value="ENOYL_COA_HYDRATASE"/>
    <property type="match status" value="1"/>
</dbReference>
<name>A0A1D1W3P3_RAMVA</name>
<reference evidence="5 7" key="1">
    <citation type="journal article" date="2016" name="Nat. Commun.">
        <title>Extremotolerant tardigrade genome and improved radiotolerance of human cultured cells by tardigrade-unique protein.</title>
        <authorList>
            <person name="Hashimoto T."/>
            <person name="Horikawa D.D."/>
            <person name="Saito Y."/>
            <person name="Kuwahara H."/>
            <person name="Kozuka-Hata H."/>
            <person name="Shin-I T."/>
            <person name="Minakuchi Y."/>
            <person name="Ohishi K."/>
            <person name="Motoyama A."/>
            <person name="Aizu T."/>
            <person name="Enomoto A."/>
            <person name="Kondo K."/>
            <person name="Tanaka S."/>
            <person name="Hara Y."/>
            <person name="Koshikawa S."/>
            <person name="Sagara H."/>
            <person name="Miura T."/>
            <person name="Yokobori S."/>
            <person name="Miyagawa K."/>
            <person name="Suzuki Y."/>
            <person name="Kubo T."/>
            <person name="Oyama M."/>
            <person name="Kohara Y."/>
            <person name="Fujiyama A."/>
            <person name="Arakawa K."/>
            <person name="Katayama T."/>
            <person name="Toyoda A."/>
            <person name="Kunieda T."/>
        </authorList>
    </citation>
    <scope>NUCLEOTIDE SEQUENCE [LARGE SCALE GENOMIC DNA]</scope>
    <source>
        <strain evidence="5 7">YOKOZUNA-1</strain>
    </source>
</reference>
<dbReference type="InterPro" id="IPR029045">
    <property type="entry name" value="ClpP/crotonase-like_dom_sf"/>
</dbReference>
<dbReference type="EC" id="4.2.1.17" evidence="2"/>
<dbReference type="AlphaFoldDB" id="A0A1D1W3P3"/>
<dbReference type="FunFam" id="1.10.12.10:FF:000001">
    <property type="entry name" value="Probable enoyl-CoA hydratase, mitochondrial"/>
    <property type="match status" value="1"/>
</dbReference>
<dbReference type="STRING" id="947166.A0A1D1W3P3"/>
<dbReference type="Gene3D" id="1.10.12.10">
    <property type="entry name" value="Lyase 2-enoyl-coa Hydratase, Chain A, domain 2"/>
    <property type="match status" value="1"/>
</dbReference>
<comment type="similarity">
    <text evidence="1 4">Belongs to the enoyl-CoA hydratase/isomerase family.</text>
</comment>
<dbReference type="Gene3D" id="3.90.226.10">
    <property type="entry name" value="2-enoyl-CoA Hydratase, Chain A, domain 1"/>
    <property type="match status" value="1"/>
</dbReference>
<evidence type="ECO:0000313" key="7">
    <source>
        <dbReference type="Proteomes" id="UP000186922"/>
    </source>
</evidence>
<dbReference type="EMBL" id="BDGG01000016">
    <property type="protein sequence ID" value="GAV08126.1"/>
    <property type="molecule type" value="Genomic_DNA"/>
</dbReference>
<proteinExistence type="inferred from homology"/>
<evidence type="ECO:0000256" key="4">
    <source>
        <dbReference type="RuleBase" id="RU003707"/>
    </source>
</evidence>
<comment type="caution">
    <text evidence="5">The sequence shown here is derived from an EMBL/GenBank/DDBJ whole genome shotgun (WGS) entry which is preliminary data.</text>
</comment>